<sequence>MASLTDSIPTAVSLPASITSPPTLPFVPPPECNDPSNHWIVTTSCYIEDGFDHPNWLTCTISDFGAPSWYDPSCHIPGPTEAPYYQDAPKITVDGVVSYYAGCPVGYSTARTTANPGYFALDYTDVHFDATAYNIQCCPTQYDFQIYTEEPDTRKMTSTIHNGVTYPLFIYPLPACAATSIQQLSGKEIPVQTWSNDMAWDKRKRQVQTIPWDYEHGTMFAHQQQYDYTVFHGTHTCFEYCSDWFTYCKRIPWGS</sequence>
<gene>
    <name evidence="1" type="ORF">O1611_g4262</name>
</gene>
<proteinExistence type="predicted"/>
<reference evidence="1" key="1">
    <citation type="submission" date="2022-12" db="EMBL/GenBank/DDBJ databases">
        <title>Genome Sequence of Lasiodiplodia mahajangana.</title>
        <authorList>
            <person name="Buettner E."/>
        </authorList>
    </citation>
    <scope>NUCLEOTIDE SEQUENCE</scope>
    <source>
        <strain evidence="1">VT137</strain>
    </source>
</reference>
<comment type="caution">
    <text evidence="1">The sequence shown here is derived from an EMBL/GenBank/DDBJ whole genome shotgun (WGS) entry which is preliminary data.</text>
</comment>
<keyword evidence="2" id="KW-1185">Reference proteome</keyword>
<organism evidence="1 2">
    <name type="scientific">Lasiodiplodia mahajangana</name>
    <dbReference type="NCBI Taxonomy" id="1108764"/>
    <lineage>
        <taxon>Eukaryota</taxon>
        <taxon>Fungi</taxon>
        <taxon>Dikarya</taxon>
        <taxon>Ascomycota</taxon>
        <taxon>Pezizomycotina</taxon>
        <taxon>Dothideomycetes</taxon>
        <taxon>Dothideomycetes incertae sedis</taxon>
        <taxon>Botryosphaeriales</taxon>
        <taxon>Botryosphaeriaceae</taxon>
        <taxon>Lasiodiplodia</taxon>
    </lineage>
</organism>
<protein>
    <submittedName>
        <fullName evidence="1">Uncharacterized protein</fullName>
    </submittedName>
</protein>
<evidence type="ECO:0000313" key="2">
    <source>
        <dbReference type="Proteomes" id="UP001153332"/>
    </source>
</evidence>
<accession>A0ACC2JPD8</accession>
<evidence type="ECO:0000313" key="1">
    <source>
        <dbReference type="EMBL" id="KAJ8129367.1"/>
    </source>
</evidence>
<dbReference type="EMBL" id="JAPUUL010000783">
    <property type="protein sequence ID" value="KAJ8129367.1"/>
    <property type="molecule type" value="Genomic_DNA"/>
</dbReference>
<dbReference type="Proteomes" id="UP001153332">
    <property type="component" value="Unassembled WGS sequence"/>
</dbReference>
<name>A0ACC2JPD8_9PEZI</name>